<sequence length="34" mass="4018">VHSPPLTTTLRTCNRCNCLKLRYQSQPVMFRSEH</sequence>
<organism evidence="1 2">
    <name type="scientific">Trifolium medium</name>
    <dbReference type="NCBI Taxonomy" id="97028"/>
    <lineage>
        <taxon>Eukaryota</taxon>
        <taxon>Viridiplantae</taxon>
        <taxon>Streptophyta</taxon>
        <taxon>Embryophyta</taxon>
        <taxon>Tracheophyta</taxon>
        <taxon>Spermatophyta</taxon>
        <taxon>Magnoliopsida</taxon>
        <taxon>eudicotyledons</taxon>
        <taxon>Gunneridae</taxon>
        <taxon>Pentapetalae</taxon>
        <taxon>rosids</taxon>
        <taxon>fabids</taxon>
        <taxon>Fabales</taxon>
        <taxon>Fabaceae</taxon>
        <taxon>Papilionoideae</taxon>
        <taxon>50 kb inversion clade</taxon>
        <taxon>NPAAA clade</taxon>
        <taxon>Hologalegina</taxon>
        <taxon>IRL clade</taxon>
        <taxon>Trifolieae</taxon>
        <taxon>Trifolium</taxon>
    </lineage>
</organism>
<evidence type="ECO:0000313" key="1">
    <source>
        <dbReference type="EMBL" id="MCI43396.1"/>
    </source>
</evidence>
<feature type="non-terminal residue" evidence="1">
    <location>
        <position position="1"/>
    </location>
</feature>
<dbReference type="EMBL" id="LXQA010316759">
    <property type="protein sequence ID" value="MCI43396.1"/>
    <property type="molecule type" value="Genomic_DNA"/>
</dbReference>
<keyword evidence="2" id="KW-1185">Reference proteome</keyword>
<comment type="caution">
    <text evidence="1">The sequence shown here is derived from an EMBL/GenBank/DDBJ whole genome shotgun (WGS) entry which is preliminary data.</text>
</comment>
<name>A0A392S684_9FABA</name>
<dbReference type="Proteomes" id="UP000265520">
    <property type="component" value="Unassembled WGS sequence"/>
</dbReference>
<protein>
    <submittedName>
        <fullName evidence="1">Uncharacterized protein</fullName>
    </submittedName>
</protein>
<accession>A0A392S684</accession>
<proteinExistence type="predicted"/>
<dbReference type="AlphaFoldDB" id="A0A392S684"/>
<reference evidence="1 2" key="1">
    <citation type="journal article" date="2018" name="Front. Plant Sci.">
        <title>Red Clover (Trifolium pratense) and Zigzag Clover (T. medium) - A Picture of Genomic Similarities and Differences.</title>
        <authorList>
            <person name="Dluhosova J."/>
            <person name="Istvanek J."/>
            <person name="Nedelnik J."/>
            <person name="Repkova J."/>
        </authorList>
    </citation>
    <scope>NUCLEOTIDE SEQUENCE [LARGE SCALE GENOMIC DNA]</scope>
    <source>
        <strain evidence="2">cv. 10/8</strain>
        <tissue evidence="1">Leaf</tissue>
    </source>
</reference>
<evidence type="ECO:0000313" key="2">
    <source>
        <dbReference type="Proteomes" id="UP000265520"/>
    </source>
</evidence>